<accession>A0ABR7SF62</accession>
<evidence type="ECO:0000256" key="1">
    <source>
        <dbReference type="SAM" id="MobiDB-lite"/>
    </source>
</evidence>
<protein>
    <submittedName>
        <fullName evidence="3">TIGR03086 family protein</fullName>
    </submittedName>
</protein>
<gene>
    <name evidence="3" type="ORF">H9Y04_10995</name>
</gene>
<dbReference type="InterPro" id="IPR017520">
    <property type="entry name" value="CHP03086"/>
</dbReference>
<dbReference type="EMBL" id="JACTVJ010000005">
    <property type="protein sequence ID" value="MBC9713096.1"/>
    <property type="molecule type" value="Genomic_DNA"/>
</dbReference>
<dbReference type="InterPro" id="IPR017517">
    <property type="entry name" value="Maleyloyr_isom"/>
</dbReference>
<dbReference type="NCBIfam" id="TIGR03083">
    <property type="entry name" value="maleylpyruvate isomerase family mycothiol-dependent enzyme"/>
    <property type="match status" value="1"/>
</dbReference>
<reference evidence="3 4" key="1">
    <citation type="submission" date="2020-08" db="EMBL/GenBank/DDBJ databases">
        <title>Genemic of Streptomyces polyaspartic.</title>
        <authorList>
            <person name="Liu W."/>
        </authorList>
    </citation>
    <scope>NUCLEOTIDE SEQUENCE [LARGE SCALE GENOMIC DNA]</scope>
    <source>
        <strain evidence="3 4">TRM66268-LWL</strain>
    </source>
</reference>
<proteinExistence type="predicted"/>
<dbReference type="InterPro" id="IPR024344">
    <property type="entry name" value="MDMPI_metal-binding"/>
</dbReference>
<evidence type="ECO:0000313" key="3">
    <source>
        <dbReference type="EMBL" id="MBC9713096.1"/>
    </source>
</evidence>
<dbReference type="Proteomes" id="UP000642284">
    <property type="component" value="Unassembled WGS sequence"/>
</dbReference>
<evidence type="ECO:0000259" key="2">
    <source>
        <dbReference type="Pfam" id="PF11716"/>
    </source>
</evidence>
<keyword evidence="4" id="KW-1185">Reference proteome</keyword>
<organism evidence="3 4">
    <name type="scientific">Streptomyces polyasparticus</name>
    <dbReference type="NCBI Taxonomy" id="2767826"/>
    <lineage>
        <taxon>Bacteria</taxon>
        <taxon>Bacillati</taxon>
        <taxon>Actinomycetota</taxon>
        <taxon>Actinomycetes</taxon>
        <taxon>Kitasatosporales</taxon>
        <taxon>Streptomycetaceae</taxon>
        <taxon>Streptomyces</taxon>
    </lineage>
</organism>
<name>A0ABR7SF62_9ACTN</name>
<dbReference type="Gene3D" id="1.20.120.450">
    <property type="entry name" value="dinb family like domain"/>
    <property type="match status" value="1"/>
</dbReference>
<sequence length="181" mass="19334">MTDDKDWDRPTPCTDWTVRDLVAHMTAENNGYAAAARGEGGLPAHWRVPAAFGTDPVRAHGESVAALIVPFAEHGGGERPFTLPLLGGAFPARVAVSFHLLDSAVHAWDLAAALGSTPRLPSAVGEAALRIARRIPDEGRAPFFGPALRPPEDADPFTATLNLLGRDPHWSPDDQEPPRSL</sequence>
<dbReference type="SUPFAM" id="SSF109854">
    <property type="entry name" value="DinB/YfiT-like putative metalloenzymes"/>
    <property type="match status" value="1"/>
</dbReference>
<dbReference type="NCBIfam" id="TIGR03086">
    <property type="entry name" value="TIGR03086 family metal-binding protein"/>
    <property type="match status" value="1"/>
</dbReference>
<feature type="domain" description="Mycothiol-dependent maleylpyruvate isomerase metal-binding" evidence="2">
    <location>
        <begin position="3"/>
        <end position="111"/>
    </location>
</feature>
<dbReference type="InterPro" id="IPR034660">
    <property type="entry name" value="DinB/YfiT-like"/>
</dbReference>
<comment type="caution">
    <text evidence="3">The sequence shown here is derived from an EMBL/GenBank/DDBJ whole genome shotgun (WGS) entry which is preliminary data.</text>
</comment>
<feature type="region of interest" description="Disordered" evidence="1">
    <location>
        <begin position="145"/>
        <end position="181"/>
    </location>
</feature>
<dbReference type="Pfam" id="PF11716">
    <property type="entry name" value="MDMPI_N"/>
    <property type="match status" value="1"/>
</dbReference>
<evidence type="ECO:0000313" key="4">
    <source>
        <dbReference type="Proteomes" id="UP000642284"/>
    </source>
</evidence>